<keyword evidence="1" id="KW-0732">Signal</keyword>
<dbReference type="PROSITE" id="PS50830">
    <property type="entry name" value="TNASE_3"/>
    <property type="match status" value="1"/>
</dbReference>
<feature type="signal peptide" evidence="1">
    <location>
        <begin position="1"/>
        <end position="18"/>
    </location>
</feature>
<dbReference type="Pfam" id="PF00565">
    <property type="entry name" value="SNase"/>
    <property type="match status" value="1"/>
</dbReference>
<dbReference type="SMART" id="SM00318">
    <property type="entry name" value="SNc"/>
    <property type="match status" value="1"/>
</dbReference>
<feature type="domain" description="TNase-like" evidence="2">
    <location>
        <begin position="29"/>
        <end position="146"/>
    </location>
</feature>
<dbReference type="InterPro" id="IPR016071">
    <property type="entry name" value="Staphylococal_nuclease_OB-fold"/>
</dbReference>
<gene>
    <name evidence="3" type="ORF">EYC79_01855</name>
</gene>
<evidence type="ECO:0000256" key="1">
    <source>
        <dbReference type="SAM" id="SignalP"/>
    </source>
</evidence>
<feature type="chain" id="PRO_5047232522" evidence="1">
    <location>
        <begin position="19"/>
        <end position="160"/>
    </location>
</feature>
<dbReference type="InterPro" id="IPR035437">
    <property type="entry name" value="SNase_OB-fold_sf"/>
</dbReference>
<evidence type="ECO:0000313" key="4">
    <source>
        <dbReference type="Proteomes" id="UP000294239"/>
    </source>
</evidence>
<comment type="caution">
    <text evidence="3">The sequence shown here is derived from an EMBL/GenBank/DDBJ whole genome shotgun (WGS) entry which is preliminary data.</text>
</comment>
<dbReference type="Gene3D" id="2.40.50.90">
    <property type="match status" value="1"/>
</dbReference>
<proteinExistence type="predicted"/>
<accession>A0ABY1YG30</accession>
<reference evidence="3 4" key="1">
    <citation type="submission" date="2019-02" db="EMBL/GenBank/DDBJ databases">
        <title>Current taxonomic status of genus Agrobacterium and description of Agrobacterium cavarae sp. nov. isolated from maize roots.</title>
        <authorList>
            <person name="Flores-Felix J.D."/>
            <person name="Menendez E."/>
            <person name="Ramirez-Bahena M.H."/>
            <person name="Garcia-Fraile P."/>
            <person name="Velazquez E."/>
        </authorList>
    </citation>
    <scope>NUCLEOTIDE SEQUENCE [LARGE SCALE GENOMIC DNA]</scope>
    <source>
        <strain evidence="3 4">RZME10</strain>
    </source>
</reference>
<protein>
    <submittedName>
        <fullName evidence="3">Thermonuclease family protein</fullName>
    </submittedName>
</protein>
<dbReference type="GeneID" id="301039920"/>
<evidence type="ECO:0000259" key="2">
    <source>
        <dbReference type="PROSITE" id="PS50830"/>
    </source>
</evidence>
<dbReference type="SUPFAM" id="SSF50199">
    <property type="entry name" value="Staphylococcal nuclease"/>
    <property type="match status" value="1"/>
</dbReference>
<dbReference type="EMBL" id="SISF01000020">
    <property type="protein sequence ID" value="TBN18436.1"/>
    <property type="molecule type" value="Genomic_DNA"/>
</dbReference>
<dbReference type="Proteomes" id="UP000294239">
    <property type="component" value="Unassembled WGS sequence"/>
</dbReference>
<evidence type="ECO:0000313" key="3">
    <source>
        <dbReference type="EMBL" id="TBN18436.1"/>
    </source>
</evidence>
<organism evidence="3 4">
    <name type="scientific">Agrobacterium cavarae</name>
    <dbReference type="NCBI Taxonomy" id="2528239"/>
    <lineage>
        <taxon>Bacteria</taxon>
        <taxon>Pseudomonadati</taxon>
        <taxon>Pseudomonadota</taxon>
        <taxon>Alphaproteobacteria</taxon>
        <taxon>Hyphomicrobiales</taxon>
        <taxon>Rhizobiaceae</taxon>
        <taxon>Rhizobium/Agrobacterium group</taxon>
        <taxon>Agrobacterium</taxon>
    </lineage>
</organism>
<sequence length="160" mass="17039">MMKTTSLVFALAFTPSLAAPADIIGRASVIDGDTIEINGVRVRFEGIDAPESRQTCENAAGEAYRCGQASAKALDAFLAKSRPTICTATGTSYDRIVGYCVRADGTDVNTWMVRNGHAIDWPKYSGSRYASQQSEAQAAHAGIWAGAFDPPCLVRGARCD</sequence>
<dbReference type="RefSeq" id="WP_113175564.1">
    <property type="nucleotide sequence ID" value="NZ_SISF01000020.1"/>
</dbReference>
<name>A0ABY1YG30_9HYPH</name>
<keyword evidence="4" id="KW-1185">Reference proteome</keyword>